<dbReference type="AlphaFoldDB" id="A0A6G1IRE1"/>
<proteinExistence type="predicted"/>
<keyword evidence="3" id="KW-1185">Reference proteome</keyword>
<evidence type="ECO:0000313" key="3">
    <source>
        <dbReference type="Proteomes" id="UP000799291"/>
    </source>
</evidence>
<feature type="compositionally biased region" description="Basic residues" evidence="1">
    <location>
        <begin position="464"/>
        <end position="474"/>
    </location>
</feature>
<feature type="region of interest" description="Disordered" evidence="1">
    <location>
        <begin position="144"/>
        <end position="324"/>
    </location>
</feature>
<sequence>MTVQVSQDFYLEEWRSIFDFDTELNAYGGDDLSIFDMVGTFDIPSLPLSGDVPDSVDFFDLCVSTSDPSTISNDYQSTKETAAFEGATAEFASIAQAELPEQHDSSSSCCANTPEEPVEHVSSLMIGGIWQQSEDAFYRDAQSTLPNEHRWDQTEASSGALERPRSRTNSLQHHDATIPPAGNPAVRQTPDTSLENDSKSTDGETSTCDNDYEGFQSLSGRSGHVGDECSNHDAGDENTYGSSENPIYVDDEPASPESPPARPGSNEPTQSRANTPRSETEDSATPKASLKRTASSIEPLSERPRRKRRPAREHGSYQSLAESECESKMRANVKTCLTCLELSWVRLRPWRMRVRRHVWDRCLSELFDKYRWTLLSIRAAWRDHQQTREEEVFELDAHCRAIRECVQGDVVGFLVDEEATEDLEIFTSNTDHFVRQAEAYDLFRQFPVSMDRKDEEKDEDYGRKPKRRQGPGLR</sequence>
<protein>
    <submittedName>
        <fullName evidence="2">Uncharacterized protein</fullName>
    </submittedName>
</protein>
<accession>A0A6G1IRE1</accession>
<feature type="compositionally biased region" description="Polar residues" evidence="1">
    <location>
        <begin position="266"/>
        <end position="277"/>
    </location>
</feature>
<dbReference type="EMBL" id="MU005595">
    <property type="protein sequence ID" value="KAF2680668.1"/>
    <property type="molecule type" value="Genomic_DNA"/>
</dbReference>
<feature type="region of interest" description="Disordered" evidence="1">
    <location>
        <begin position="451"/>
        <end position="474"/>
    </location>
</feature>
<feature type="compositionally biased region" description="Basic and acidic residues" evidence="1">
    <location>
        <begin position="451"/>
        <end position="463"/>
    </location>
</feature>
<evidence type="ECO:0000313" key="2">
    <source>
        <dbReference type="EMBL" id="KAF2680668.1"/>
    </source>
</evidence>
<reference evidence="2" key="1">
    <citation type="journal article" date="2020" name="Stud. Mycol.">
        <title>101 Dothideomycetes genomes: a test case for predicting lifestyles and emergence of pathogens.</title>
        <authorList>
            <person name="Haridas S."/>
            <person name="Albert R."/>
            <person name="Binder M."/>
            <person name="Bloem J."/>
            <person name="Labutti K."/>
            <person name="Salamov A."/>
            <person name="Andreopoulos B."/>
            <person name="Baker S."/>
            <person name="Barry K."/>
            <person name="Bills G."/>
            <person name="Bluhm B."/>
            <person name="Cannon C."/>
            <person name="Castanera R."/>
            <person name="Culley D."/>
            <person name="Daum C."/>
            <person name="Ezra D."/>
            <person name="Gonzalez J."/>
            <person name="Henrissat B."/>
            <person name="Kuo A."/>
            <person name="Liang C."/>
            <person name="Lipzen A."/>
            <person name="Lutzoni F."/>
            <person name="Magnuson J."/>
            <person name="Mondo S."/>
            <person name="Nolan M."/>
            <person name="Ohm R."/>
            <person name="Pangilinan J."/>
            <person name="Park H.-J."/>
            <person name="Ramirez L."/>
            <person name="Alfaro M."/>
            <person name="Sun H."/>
            <person name="Tritt A."/>
            <person name="Yoshinaga Y."/>
            <person name="Zwiers L.-H."/>
            <person name="Turgeon B."/>
            <person name="Goodwin S."/>
            <person name="Spatafora J."/>
            <person name="Crous P."/>
            <person name="Grigoriev I."/>
        </authorList>
    </citation>
    <scope>NUCLEOTIDE SEQUENCE</scope>
    <source>
        <strain evidence="2">CBS 122367</strain>
    </source>
</reference>
<organism evidence="2 3">
    <name type="scientific">Lentithecium fluviatile CBS 122367</name>
    <dbReference type="NCBI Taxonomy" id="1168545"/>
    <lineage>
        <taxon>Eukaryota</taxon>
        <taxon>Fungi</taxon>
        <taxon>Dikarya</taxon>
        <taxon>Ascomycota</taxon>
        <taxon>Pezizomycotina</taxon>
        <taxon>Dothideomycetes</taxon>
        <taxon>Pleosporomycetidae</taxon>
        <taxon>Pleosporales</taxon>
        <taxon>Massarineae</taxon>
        <taxon>Lentitheciaceae</taxon>
        <taxon>Lentithecium</taxon>
    </lineage>
</organism>
<gene>
    <name evidence="2" type="ORF">K458DRAFT_434248</name>
</gene>
<evidence type="ECO:0000256" key="1">
    <source>
        <dbReference type="SAM" id="MobiDB-lite"/>
    </source>
</evidence>
<feature type="compositionally biased region" description="Basic and acidic residues" evidence="1">
    <location>
        <begin position="224"/>
        <end position="235"/>
    </location>
</feature>
<dbReference type="Proteomes" id="UP000799291">
    <property type="component" value="Unassembled WGS sequence"/>
</dbReference>
<name>A0A6G1IRE1_9PLEO</name>